<evidence type="ECO:0000259" key="2">
    <source>
        <dbReference type="Pfam" id="PF07282"/>
    </source>
</evidence>
<dbReference type="RefSeq" id="WP_339097138.1">
    <property type="nucleotide sequence ID" value="NZ_CP149782.1"/>
</dbReference>
<name>A0AAU6Q590_9DEIO</name>
<dbReference type="AlphaFoldDB" id="A0AAU6Q590"/>
<keyword evidence="1" id="KW-0238">DNA-binding</keyword>
<reference evidence="3" key="1">
    <citation type="submission" date="2024-03" db="EMBL/GenBank/DDBJ databases">
        <title>Deinococcus weizhi sp. nov., isolated from human skin.</title>
        <authorList>
            <person name="Wei Z."/>
            <person name="Tian F."/>
            <person name="Yang C."/>
            <person name="Xin L.T."/>
            <person name="Wen Z.J."/>
            <person name="Lan K.C."/>
            <person name="Yu L."/>
            <person name="Zhe W."/>
            <person name="Dan F.D."/>
            <person name="Jun W."/>
            <person name="Rui Z."/>
            <person name="Yong X.J."/>
            <person name="Ting Y."/>
            <person name="Wei X."/>
            <person name="Xu Z.G."/>
            <person name="Xin Z."/>
            <person name="Dong F.G."/>
            <person name="Ni X.M."/>
            <person name="Zheng M.G."/>
            <person name="Chun Y."/>
            <person name="Qian W.X."/>
        </authorList>
    </citation>
    <scope>NUCLEOTIDE SEQUENCE</scope>
    <source>
        <strain evidence="3">VB142</strain>
    </source>
</reference>
<proteinExistence type="predicted"/>
<gene>
    <name evidence="3" type="ORF">WDJ50_06780</name>
</gene>
<dbReference type="Pfam" id="PF07282">
    <property type="entry name" value="Cas12f1-like_TNB"/>
    <property type="match status" value="1"/>
</dbReference>
<dbReference type="InterPro" id="IPR010095">
    <property type="entry name" value="Cas12f1-like_TNB"/>
</dbReference>
<dbReference type="GO" id="GO:0003677">
    <property type="term" value="F:DNA binding"/>
    <property type="evidence" value="ECO:0007669"/>
    <property type="project" value="UniProtKB-KW"/>
</dbReference>
<organism evidence="3">
    <name type="scientific">Deinococcus sp. VB142</name>
    <dbReference type="NCBI Taxonomy" id="3112952"/>
    <lineage>
        <taxon>Bacteria</taxon>
        <taxon>Thermotogati</taxon>
        <taxon>Deinococcota</taxon>
        <taxon>Deinococci</taxon>
        <taxon>Deinococcales</taxon>
        <taxon>Deinococcaceae</taxon>
        <taxon>Deinococcus</taxon>
    </lineage>
</organism>
<feature type="domain" description="Cas12f1-like TNB" evidence="2">
    <location>
        <begin position="281"/>
        <end position="339"/>
    </location>
</feature>
<dbReference type="EMBL" id="CP149782">
    <property type="protein sequence ID" value="WYF45811.1"/>
    <property type="molecule type" value="Genomic_DNA"/>
</dbReference>
<evidence type="ECO:0000313" key="3">
    <source>
        <dbReference type="EMBL" id="WYF45811.1"/>
    </source>
</evidence>
<sequence>MFVTYNMPIFRSSSQVLARMLAAEAIEPVAETYSGCEGTIYALVNPDDLRWHDEFAIRLQGQQCQVNLYALPTAEYLALIQAQNEIRAFDLGSLLTALADPLSNSKTIGQQLLDVVRSDKVAVNTVPYVSTYSSVWLSHRTRFCRSEKGWLLILAFETISGCRPSMGGKAGFGLDVGLSPVVTAVNTRGDVSRIEAPPAIPINDLLSQARNPRENHLIQRIAHEAQHALVRNQLEELIENLVQFATVVVVEDLDLVGFQRSARRIDRQLRDLGMIDFLKAWLPQRLGEFGIPLYREPAAYTSQLCSQCVTRNGRSRGSGEPFVCTHCGYRDDPHVNAATILARTGIGQVLRDLQAQLRPFSRRIEAADD</sequence>
<evidence type="ECO:0000256" key="1">
    <source>
        <dbReference type="ARBA" id="ARBA00023125"/>
    </source>
</evidence>
<protein>
    <submittedName>
        <fullName evidence="3">Zinc ribbon domain-containing protein</fullName>
    </submittedName>
</protein>
<accession>A0AAU6Q590</accession>